<keyword evidence="1" id="KW-0175">Coiled coil</keyword>
<sequence length="679" mass="77554">MLRINRLRIEINTVNGIYGIDEHFKDGLNFVSSIDNTCGKSSILAAIYYCLGFEQILGGVSGIGSKVLTSAFKNTIEDNGKSWSVTESGAYLEISNGLEVITVYRTIKTENKDNRLITVFYGEYNSLGNPEIQSEDFYVNIQNAATSSRGFHSFLENFLHLELPLVRTSDGIERKLYLQLIFSAMFIEQKHGWSDILSGMPIFGIRESKKRVLEYIIGLDTLKNEKEHERLNGIKTEIENEWKKLIQQIQATVYLNSCNIINLPIHPRVLSDKEYSRIVIFTETDLTIEARSEQLSAEYESLCQLKPRVTDNFEAISKELSETEATILDFEEKLKILTQKLFSLNQIINQLNSNIQLICADIRNNEDAARLQKFGSEHATEQISVNVCPTCKQQIQDNLLEANVCSGFMSIEENIRHLKAQKSMLVFSLNGRKNTRDEIRKQKQDYESRLLTLRRLAHTLRSDLYTTTDAEASEAIMLKKIEITQKIEQLSQLKNDLATFLESFRDLSDRWNTYLDQKSKLPKKGVSKSDIDKVELLKTYFINNLSRYHYSSLPSLAEIEISKESLLPTVDGFDMKFDSSASDGIRMIWAFTMALLQVSIKKDGNHPGVIIFDEPAQQSIVPEDMRSFIHSATEIGSKCQIIMAITLNSKELIQIINDLDSEKYHKISITEKAFKHFEI</sequence>
<evidence type="ECO:0000256" key="1">
    <source>
        <dbReference type="SAM" id="Coils"/>
    </source>
</evidence>
<evidence type="ECO:0000313" key="3">
    <source>
        <dbReference type="Proteomes" id="UP000233425"/>
    </source>
</evidence>
<evidence type="ECO:0008006" key="4">
    <source>
        <dbReference type="Google" id="ProtNLM"/>
    </source>
</evidence>
<proteinExistence type="predicted"/>
<dbReference type="InterPro" id="IPR027417">
    <property type="entry name" value="P-loop_NTPase"/>
</dbReference>
<comment type="caution">
    <text evidence="2">The sequence shown here is derived from an EMBL/GenBank/DDBJ whole genome shotgun (WGS) entry which is preliminary data.</text>
</comment>
<evidence type="ECO:0000313" key="2">
    <source>
        <dbReference type="EMBL" id="PKD32193.1"/>
    </source>
</evidence>
<dbReference type="AlphaFoldDB" id="A0A2N0UYY5"/>
<gene>
    <name evidence="2" type="ORF">RBATCC27255_00558</name>
</gene>
<dbReference type="Gene3D" id="3.40.50.300">
    <property type="entry name" value="P-loop containing nucleotide triphosphate hydrolases"/>
    <property type="match status" value="1"/>
</dbReference>
<organism evidence="2 3">
    <name type="scientific">Ruminococcus bromii</name>
    <dbReference type="NCBI Taxonomy" id="40518"/>
    <lineage>
        <taxon>Bacteria</taxon>
        <taxon>Bacillati</taxon>
        <taxon>Bacillota</taxon>
        <taxon>Clostridia</taxon>
        <taxon>Eubacteriales</taxon>
        <taxon>Oscillospiraceae</taxon>
        <taxon>Ruminococcus</taxon>
    </lineage>
</organism>
<dbReference type="EMBL" id="NNSR01000029">
    <property type="protein sequence ID" value="PKD32193.1"/>
    <property type="molecule type" value="Genomic_DNA"/>
</dbReference>
<accession>A0A2N0UYY5</accession>
<reference evidence="2" key="1">
    <citation type="journal article" date="2018" name="Environ. Microbiol.">
        <title>Sporulation capability and amylosome conservation among diverse human colonic and rumen isolates of the keystone starch-degrader Ruminococcus bromii.</title>
        <authorList>
            <person name="Mukhopadhya I."/>
            <person name="Morais S."/>
            <person name="Laverde-Gomez J."/>
            <person name="Sheridan P.O."/>
            <person name="Walker A.W."/>
            <person name="Kelly W."/>
            <person name="Klieve A.V."/>
            <person name="Ouwerkerk D."/>
            <person name="Duncan S.H."/>
            <person name="Louis P."/>
            <person name="Koropatkin N."/>
            <person name="Cockburn D."/>
            <person name="Kibler R."/>
            <person name="Cooper P.J."/>
            <person name="Sandoval C."/>
            <person name="Crost E."/>
            <person name="Juge N."/>
            <person name="Bayer E.A."/>
            <person name="Flint H.J."/>
        </authorList>
    </citation>
    <scope>NUCLEOTIDE SEQUENCE [LARGE SCALE GENOMIC DNA]</scope>
    <source>
        <strain evidence="2">ATCC 27255</strain>
    </source>
</reference>
<protein>
    <recommendedName>
        <fullName evidence="4">Rad50/SbcC-type AAA domain-containing protein</fullName>
    </recommendedName>
</protein>
<keyword evidence="3" id="KW-1185">Reference proteome</keyword>
<feature type="coiled-coil region" evidence="1">
    <location>
        <begin position="313"/>
        <end position="354"/>
    </location>
</feature>
<dbReference type="Proteomes" id="UP000233425">
    <property type="component" value="Unassembled WGS sequence"/>
</dbReference>
<name>A0A2N0UYY5_9FIRM</name>
<dbReference type="RefSeq" id="WP_022265321.1">
    <property type="nucleotide sequence ID" value="NZ_CABMMZ010000029.1"/>
</dbReference>